<dbReference type="OrthoDB" id="5570653at2"/>
<dbReference type="InterPro" id="IPR035093">
    <property type="entry name" value="RelE/ParE_toxin_dom_sf"/>
</dbReference>
<dbReference type="EMBL" id="QYYH01000115">
    <property type="protein sequence ID" value="RJY07567.1"/>
    <property type="molecule type" value="Genomic_DNA"/>
</dbReference>
<sequence length="90" mass="10829">MAQWQIEWDSRALKELKKLDKQVQKDIIHYLKTRISTEESPRRFGKALLGNKAGLWRYRVKNYRIICNIEDDTLVVLVLRTSHRKDVYQL</sequence>
<dbReference type="Gene3D" id="3.30.2310.20">
    <property type="entry name" value="RelE-like"/>
    <property type="match status" value="1"/>
</dbReference>
<keyword evidence="4" id="KW-1185">Reference proteome</keyword>
<gene>
    <name evidence="3" type="ORF">D5R81_15500</name>
</gene>
<dbReference type="AlphaFoldDB" id="A0A3A6TJM0"/>
<dbReference type="RefSeq" id="WP_121854537.1">
    <property type="nucleotide sequence ID" value="NZ_CP037952.1"/>
</dbReference>
<comment type="similarity">
    <text evidence="1">Belongs to the RelE toxin family.</text>
</comment>
<keyword evidence="2" id="KW-1277">Toxin-antitoxin system</keyword>
<accession>A0A3A6TJM0</accession>
<dbReference type="Proteomes" id="UP000273022">
    <property type="component" value="Unassembled WGS sequence"/>
</dbReference>
<evidence type="ECO:0000256" key="2">
    <source>
        <dbReference type="ARBA" id="ARBA00022649"/>
    </source>
</evidence>
<protein>
    <submittedName>
        <fullName evidence="3">Type II toxin-antitoxin system RelE/ParE family toxin</fullName>
    </submittedName>
</protein>
<reference evidence="3 4" key="1">
    <citation type="submission" date="2018-09" db="EMBL/GenBank/DDBJ databases">
        <title>Phylogeny of the Shewanellaceae, and recommendation for two new genera, Pseudoshewanella and Parashewanella.</title>
        <authorList>
            <person name="Wang G."/>
        </authorList>
    </citation>
    <scope>NUCLEOTIDE SEQUENCE [LARGE SCALE GENOMIC DNA]</scope>
    <source>
        <strain evidence="3 4">KCTC 22492</strain>
    </source>
</reference>
<dbReference type="SUPFAM" id="SSF143011">
    <property type="entry name" value="RelE-like"/>
    <property type="match status" value="1"/>
</dbReference>
<dbReference type="Pfam" id="PF05016">
    <property type="entry name" value="ParE_toxin"/>
    <property type="match status" value="1"/>
</dbReference>
<dbReference type="PANTHER" id="PTHR35601:SF1">
    <property type="entry name" value="TOXIN RELE"/>
    <property type="match status" value="1"/>
</dbReference>
<evidence type="ECO:0000256" key="1">
    <source>
        <dbReference type="ARBA" id="ARBA00006226"/>
    </source>
</evidence>
<evidence type="ECO:0000313" key="4">
    <source>
        <dbReference type="Proteomes" id="UP000273022"/>
    </source>
</evidence>
<name>A0A3A6TJM0_9GAMM</name>
<dbReference type="PANTHER" id="PTHR35601">
    <property type="entry name" value="TOXIN RELE"/>
    <property type="match status" value="1"/>
</dbReference>
<organism evidence="3 4">
    <name type="scientific">Parashewanella spongiae</name>
    <dbReference type="NCBI Taxonomy" id="342950"/>
    <lineage>
        <taxon>Bacteria</taxon>
        <taxon>Pseudomonadati</taxon>
        <taxon>Pseudomonadota</taxon>
        <taxon>Gammaproteobacteria</taxon>
        <taxon>Alteromonadales</taxon>
        <taxon>Shewanellaceae</taxon>
        <taxon>Parashewanella</taxon>
    </lineage>
</organism>
<comment type="caution">
    <text evidence="3">The sequence shown here is derived from an EMBL/GenBank/DDBJ whole genome shotgun (WGS) entry which is preliminary data.</text>
</comment>
<evidence type="ECO:0000313" key="3">
    <source>
        <dbReference type="EMBL" id="RJY07567.1"/>
    </source>
</evidence>
<dbReference type="NCBIfam" id="TIGR02385">
    <property type="entry name" value="RelE_StbE"/>
    <property type="match status" value="1"/>
</dbReference>
<dbReference type="InterPro" id="IPR007712">
    <property type="entry name" value="RelE/ParE_toxin"/>
</dbReference>
<proteinExistence type="inferred from homology"/>